<dbReference type="OrthoDB" id="5378633at2759"/>
<dbReference type="PANTHER" id="PTHR33048:SF160">
    <property type="entry name" value="SAT4 FAMILY MEMBRANE PROTEIN"/>
    <property type="match status" value="1"/>
</dbReference>
<dbReference type="InterPro" id="IPR052337">
    <property type="entry name" value="SAT4-like"/>
</dbReference>
<reference evidence="19" key="1">
    <citation type="journal article" date="2020" name="Stud. Mycol.">
        <title>101 Dothideomycetes genomes: A test case for predicting lifestyles and emergence of pathogens.</title>
        <authorList>
            <person name="Haridas S."/>
            <person name="Albert R."/>
            <person name="Binder M."/>
            <person name="Bloem J."/>
            <person name="LaButti K."/>
            <person name="Salamov A."/>
            <person name="Andreopoulos B."/>
            <person name="Baker S."/>
            <person name="Barry K."/>
            <person name="Bills G."/>
            <person name="Bluhm B."/>
            <person name="Cannon C."/>
            <person name="Castanera R."/>
            <person name="Culley D."/>
            <person name="Daum C."/>
            <person name="Ezra D."/>
            <person name="Gonzalez J."/>
            <person name="Henrissat B."/>
            <person name="Kuo A."/>
            <person name="Liang C."/>
            <person name="Lipzen A."/>
            <person name="Lutzoni F."/>
            <person name="Magnuson J."/>
            <person name="Mondo S."/>
            <person name="Nolan M."/>
            <person name="Ohm R."/>
            <person name="Pangilinan J."/>
            <person name="Park H.-J."/>
            <person name="Ramirez L."/>
            <person name="Alfaro M."/>
            <person name="Sun H."/>
            <person name="Tritt A."/>
            <person name="Yoshinaga Y."/>
            <person name="Zwiers L.-H."/>
            <person name="Turgeon B."/>
            <person name="Goodwin S."/>
            <person name="Spatafora J."/>
            <person name="Crous P."/>
            <person name="Grigoriev I."/>
        </authorList>
    </citation>
    <scope>NUCLEOTIDE SEQUENCE [LARGE SCALE GENOMIC DNA]</scope>
    <source>
        <strain evidence="19">CBS 304.66</strain>
    </source>
</reference>
<evidence type="ECO:0000256" key="14">
    <source>
        <dbReference type="SAM" id="MobiDB-lite"/>
    </source>
</evidence>
<comment type="similarity">
    <text evidence="13">Belongs to the SAT4 family.</text>
</comment>
<dbReference type="AlphaFoldDB" id="A0A9P4KEN8"/>
<evidence type="ECO:0000256" key="2">
    <source>
        <dbReference type="ARBA" id="ARBA00004589"/>
    </source>
</evidence>
<dbReference type="GO" id="GO:0005576">
    <property type="term" value="C:extracellular region"/>
    <property type="evidence" value="ECO:0007669"/>
    <property type="project" value="UniProtKB-SubCell"/>
</dbReference>
<dbReference type="InterPro" id="IPR049326">
    <property type="entry name" value="Rhodopsin_dom_fungi"/>
</dbReference>
<organism evidence="18 19">
    <name type="scientific">Lojkania enalia</name>
    <dbReference type="NCBI Taxonomy" id="147567"/>
    <lineage>
        <taxon>Eukaryota</taxon>
        <taxon>Fungi</taxon>
        <taxon>Dikarya</taxon>
        <taxon>Ascomycota</taxon>
        <taxon>Pezizomycotina</taxon>
        <taxon>Dothideomycetes</taxon>
        <taxon>Pleosporomycetidae</taxon>
        <taxon>Pleosporales</taxon>
        <taxon>Pleosporales incertae sedis</taxon>
        <taxon>Lojkania</taxon>
    </lineage>
</organism>
<evidence type="ECO:0000256" key="4">
    <source>
        <dbReference type="ARBA" id="ARBA00010031"/>
    </source>
</evidence>
<comment type="caution">
    <text evidence="18">The sequence shown here is derived from an EMBL/GenBank/DDBJ whole genome shotgun (WGS) entry which is preliminary data.</text>
</comment>
<evidence type="ECO:0000256" key="9">
    <source>
        <dbReference type="ARBA" id="ARBA00022989"/>
    </source>
</evidence>
<keyword evidence="10 15" id="KW-0472">Membrane</keyword>
<keyword evidence="19" id="KW-1185">Reference proteome</keyword>
<keyword evidence="8 16" id="KW-0732">Signal</keyword>
<feature type="transmembrane region" description="Helical" evidence="15">
    <location>
        <begin position="216"/>
        <end position="244"/>
    </location>
</feature>
<evidence type="ECO:0000256" key="10">
    <source>
        <dbReference type="ARBA" id="ARBA00023136"/>
    </source>
</evidence>
<keyword evidence="12" id="KW-0449">Lipoprotein</keyword>
<accession>A0A9P4KEN8</accession>
<feature type="compositionally biased region" description="Polar residues" evidence="14">
    <location>
        <begin position="399"/>
        <end position="416"/>
    </location>
</feature>
<evidence type="ECO:0000256" key="16">
    <source>
        <dbReference type="SAM" id="SignalP"/>
    </source>
</evidence>
<keyword evidence="6" id="KW-0336">GPI-anchor</keyword>
<evidence type="ECO:0000256" key="11">
    <source>
        <dbReference type="ARBA" id="ARBA00023157"/>
    </source>
</evidence>
<evidence type="ECO:0000259" key="17">
    <source>
        <dbReference type="SMART" id="SM00747"/>
    </source>
</evidence>
<feature type="transmembrane region" description="Helical" evidence="15">
    <location>
        <begin position="298"/>
        <end position="317"/>
    </location>
</feature>
<feature type="transmembrane region" description="Helical" evidence="15">
    <location>
        <begin position="139"/>
        <end position="159"/>
    </location>
</feature>
<dbReference type="Pfam" id="PF05730">
    <property type="entry name" value="CFEM"/>
    <property type="match status" value="1"/>
</dbReference>
<keyword evidence="9 15" id="KW-1133">Transmembrane helix</keyword>
<keyword evidence="11" id="KW-1015">Disulfide bond</keyword>
<evidence type="ECO:0000256" key="12">
    <source>
        <dbReference type="ARBA" id="ARBA00023288"/>
    </source>
</evidence>
<gene>
    <name evidence="18" type="ORF">CC78DRAFT_614375</name>
</gene>
<keyword evidence="5" id="KW-0964">Secreted</keyword>
<evidence type="ECO:0000313" key="18">
    <source>
        <dbReference type="EMBL" id="KAF2267230.1"/>
    </source>
</evidence>
<dbReference type="Pfam" id="PF20684">
    <property type="entry name" value="Fung_rhodopsin"/>
    <property type="match status" value="1"/>
</dbReference>
<evidence type="ECO:0000256" key="6">
    <source>
        <dbReference type="ARBA" id="ARBA00022622"/>
    </source>
</evidence>
<evidence type="ECO:0000256" key="13">
    <source>
        <dbReference type="ARBA" id="ARBA00038359"/>
    </source>
</evidence>
<comment type="subcellular location">
    <subcellularLocation>
        <location evidence="2">Membrane</location>
        <topology evidence="2">Lipid-anchor</topology>
        <topology evidence="2">GPI-anchor</topology>
    </subcellularLocation>
    <subcellularLocation>
        <location evidence="1">Membrane</location>
        <topology evidence="1">Multi-pass membrane protein</topology>
    </subcellularLocation>
    <subcellularLocation>
        <location evidence="3">Secreted</location>
    </subcellularLocation>
</comment>
<feature type="signal peptide" evidence="16">
    <location>
        <begin position="1"/>
        <end position="20"/>
    </location>
</feature>
<evidence type="ECO:0000256" key="1">
    <source>
        <dbReference type="ARBA" id="ARBA00004141"/>
    </source>
</evidence>
<evidence type="ECO:0000256" key="3">
    <source>
        <dbReference type="ARBA" id="ARBA00004613"/>
    </source>
</evidence>
<feature type="region of interest" description="Disordered" evidence="14">
    <location>
        <begin position="393"/>
        <end position="421"/>
    </location>
</feature>
<feature type="transmembrane region" description="Helical" evidence="15">
    <location>
        <begin position="264"/>
        <end position="286"/>
    </location>
</feature>
<dbReference type="SMART" id="SM00747">
    <property type="entry name" value="CFEM"/>
    <property type="match status" value="1"/>
</dbReference>
<feature type="domain" description="CFEM" evidence="17">
    <location>
        <begin position="30"/>
        <end position="94"/>
    </location>
</feature>
<proteinExistence type="inferred from homology"/>
<evidence type="ECO:0000256" key="15">
    <source>
        <dbReference type="SAM" id="Phobius"/>
    </source>
</evidence>
<evidence type="ECO:0000256" key="8">
    <source>
        <dbReference type="ARBA" id="ARBA00022729"/>
    </source>
</evidence>
<feature type="compositionally biased region" description="Low complexity" evidence="14">
    <location>
        <begin position="468"/>
        <end position="484"/>
    </location>
</feature>
<evidence type="ECO:0000256" key="5">
    <source>
        <dbReference type="ARBA" id="ARBA00022525"/>
    </source>
</evidence>
<protein>
    <recommendedName>
        <fullName evidence="17">CFEM domain-containing protein</fullName>
    </recommendedName>
</protein>
<dbReference type="PANTHER" id="PTHR33048">
    <property type="entry name" value="PTH11-LIKE INTEGRAL MEMBRANE PROTEIN (AFU_ORTHOLOGUE AFUA_5G11245)"/>
    <property type="match status" value="1"/>
</dbReference>
<keyword evidence="6" id="KW-0325">Glycoprotein</keyword>
<keyword evidence="7 15" id="KW-0812">Transmembrane</keyword>
<feature type="transmembrane region" description="Helical" evidence="15">
    <location>
        <begin position="103"/>
        <end position="127"/>
    </location>
</feature>
<dbReference type="Proteomes" id="UP000800093">
    <property type="component" value="Unassembled WGS sequence"/>
</dbReference>
<name>A0A9P4KEN8_9PLEO</name>
<dbReference type="GO" id="GO:0098552">
    <property type="term" value="C:side of membrane"/>
    <property type="evidence" value="ECO:0007669"/>
    <property type="project" value="UniProtKB-KW"/>
</dbReference>
<dbReference type="EMBL" id="ML986593">
    <property type="protein sequence ID" value="KAF2267230.1"/>
    <property type="molecule type" value="Genomic_DNA"/>
</dbReference>
<evidence type="ECO:0000313" key="19">
    <source>
        <dbReference type="Proteomes" id="UP000800093"/>
    </source>
</evidence>
<dbReference type="InterPro" id="IPR008427">
    <property type="entry name" value="Extracellular_membr_CFEM_dom"/>
</dbReference>
<sequence>MRTAIALVLVAFSLLSSIQARNSPQLLEDAIKYLPTCALSCMTTVISNSSCPMTDGLCIIQNEELNEQMAKCIKATCTIRESLTAKNFTESVFDRSQRDRTKMVSWIGMSGGIIALIVVAIRICARLPYFGGIWGWDDWAIIATMLPVLPFTGFAVVLANKGLGKDMWTVPFENITDILRIYYVDELCYLWAVGLTKISILLFYLRIFPNRSFRRLVFVCITICGLYVAGFVPATAFQCIPISLAWKRWDGNNEGRCFNLNVEGWLASAFNILLDIIVICLPLRELSKLAMSRRKKAGIMLMFLGGGGVTVVSVIRLEWMIQFANSENVTWDYAPVGYWSTLEVHVGIIIACLPALRALQHRLIPVRKHASSYYNNFSGTNGYNSRGGSQFKSLKGFKRNSQVTTGASQASMMRSGNRTHRDKEFIQLNEYDLRLDDNPDVEKSNGVGRGINRTQCERGDSNNDTVTLLSSPSLNAPLSLDSSSPPRPHEGIAIKKDYSVTVESGHSSLDESPPKLTLNVERRPK</sequence>
<evidence type="ECO:0000256" key="7">
    <source>
        <dbReference type="ARBA" id="ARBA00022692"/>
    </source>
</evidence>
<feature type="chain" id="PRO_5040281903" description="CFEM domain-containing protein" evidence="16">
    <location>
        <begin position="21"/>
        <end position="525"/>
    </location>
</feature>
<feature type="transmembrane region" description="Helical" evidence="15">
    <location>
        <begin position="337"/>
        <end position="359"/>
    </location>
</feature>
<feature type="compositionally biased region" description="Basic and acidic residues" evidence="14">
    <location>
        <begin position="487"/>
        <end position="498"/>
    </location>
</feature>
<feature type="region of interest" description="Disordered" evidence="14">
    <location>
        <begin position="436"/>
        <end position="525"/>
    </location>
</feature>
<comment type="similarity">
    <text evidence="4">Belongs to the RBT5 family.</text>
</comment>